<accession>A0ABW4NH55</accession>
<evidence type="ECO:0000313" key="3">
    <source>
        <dbReference type="Proteomes" id="UP001597283"/>
    </source>
</evidence>
<gene>
    <name evidence="2" type="ORF">ACFSC3_17860</name>
</gene>
<reference evidence="3" key="1">
    <citation type="journal article" date="2019" name="Int. J. Syst. Evol. Microbiol.">
        <title>The Global Catalogue of Microorganisms (GCM) 10K type strain sequencing project: providing services to taxonomists for standard genome sequencing and annotation.</title>
        <authorList>
            <consortium name="The Broad Institute Genomics Platform"/>
            <consortium name="The Broad Institute Genome Sequencing Center for Infectious Disease"/>
            <person name="Wu L."/>
            <person name="Ma J."/>
        </authorList>
    </citation>
    <scope>NUCLEOTIDE SEQUENCE [LARGE SCALE GENOMIC DNA]</scope>
    <source>
        <strain evidence="3">Q85</strain>
    </source>
</reference>
<dbReference type="Pfam" id="PF13011">
    <property type="entry name" value="LZ_Tnp_IS481"/>
    <property type="match status" value="1"/>
</dbReference>
<evidence type="ECO:0000313" key="2">
    <source>
        <dbReference type="EMBL" id="MFD1789424.1"/>
    </source>
</evidence>
<keyword evidence="3" id="KW-1185">Reference proteome</keyword>
<sequence length="76" mass="8517">MPETRPFVEPRLSGASSCRTVAKWLARYRAEGRAGLLDRSPRPRRMPRATSADVRDQVIDAGKTLRAVNDQRLKPG</sequence>
<protein>
    <submittedName>
        <fullName evidence="2">Leucine zipper domain-containing protein</fullName>
    </submittedName>
</protein>
<dbReference type="EMBL" id="JBHUFC010000020">
    <property type="protein sequence ID" value="MFD1789424.1"/>
    <property type="molecule type" value="Genomic_DNA"/>
</dbReference>
<proteinExistence type="predicted"/>
<dbReference type="InterPro" id="IPR024967">
    <property type="entry name" value="DNA-bd_IS481-type"/>
</dbReference>
<name>A0ABW4NH55_9SPHN</name>
<dbReference type="SUPFAM" id="SSF46689">
    <property type="entry name" value="Homeodomain-like"/>
    <property type="match status" value="1"/>
</dbReference>
<comment type="caution">
    <text evidence="2">The sequence shown here is derived from an EMBL/GenBank/DDBJ whole genome shotgun (WGS) entry which is preliminary data.</text>
</comment>
<organism evidence="2 3">
    <name type="scientific">Sphingomonas floccifaciens</name>
    <dbReference type="NCBI Taxonomy" id="1844115"/>
    <lineage>
        <taxon>Bacteria</taxon>
        <taxon>Pseudomonadati</taxon>
        <taxon>Pseudomonadota</taxon>
        <taxon>Alphaproteobacteria</taxon>
        <taxon>Sphingomonadales</taxon>
        <taxon>Sphingomonadaceae</taxon>
        <taxon>Sphingomonas</taxon>
    </lineage>
</organism>
<dbReference type="Proteomes" id="UP001597283">
    <property type="component" value="Unassembled WGS sequence"/>
</dbReference>
<evidence type="ECO:0000259" key="1">
    <source>
        <dbReference type="Pfam" id="PF13011"/>
    </source>
</evidence>
<dbReference type="RefSeq" id="WP_373284580.1">
    <property type="nucleotide sequence ID" value="NZ_JBHUFC010000020.1"/>
</dbReference>
<feature type="domain" description="DNA-binding" evidence="1">
    <location>
        <begin position="16"/>
        <end position="53"/>
    </location>
</feature>
<dbReference type="InterPro" id="IPR009057">
    <property type="entry name" value="Homeodomain-like_sf"/>
</dbReference>